<protein>
    <submittedName>
        <fullName evidence="2">Helix-turn-helix transcriptional regulator</fullName>
    </submittedName>
</protein>
<dbReference type="InterPro" id="IPR051797">
    <property type="entry name" value="TrmB-like"/>
</dbReference>
<dbReference type="Gene3D" id="1.10.10.10">
    <property type="entry name" value="Winged helix-like DNA-binding domain superfamily/Winged helix DNA-binding domain"/>
    <property type="match status" value="2"/>
</dbReference>
<dbReference type="SUPFAM" id="SSF46894">
    <property type="entry name" value="C-terminal effector domain of the bipartite response regulators"/>
    <property type="match status" value="1"/>
</dbReference>
<evidence type="ECO:0000259" key="1">
    <source>
        <dbReference type="PROSITE" id="PS50043"/>
    </source>
</evidence>
<evidence type="ECO:0000313" key="3">
    <source>
        <dbReference type="Proteomes" id="UP001183420"/>
    </source>
</evidence>
<gene>
    <name evidence="2" type="ORF">RNC47_18135</name>
</gene>
<keyword evidence="3" id="KW-1185">Reference proteome</keyword>
<feature type="domain" description="HTH luxR-type" evidence="1">
    <location>
        <begin position="248"/>
        <end position="310"/>
    </location>
</feature>
<dbReference type="InterPro" id="IPR000792">
    <property type="entry name" value="Tscrpt_reg_LuxR_C"/>
</dbReference>
<proteinExistence type="predicted"/>
<dbReference type="CDD" id="cd06170">
    <property type="entry name" value="LuxR_C_like"/>
    <property type="match status" value="1"/>
</dbReference>
<dbReference type="PANTHER" id="PTHR34293:SF1">
    <property type="entry name" value="HTH-TYPE TRANSCRIPTIONAL REGULATOR TRMBL2"/>
    <property type="match status" value="1"/>
</dbReference>
<dbReference type="Pfam" id="PF13412">
    <property type="entry name" value="HTH_24"/>
    <property type="match status" value="1"/>
</dbReference>
<accession>A0ABU2LRP5</accession>
<dbReference type="SUPFAM" id="SSF46785">
    <property type="entry name" value="Winged helix' DNA-binding domain"/>
    <property type="match status" value="1"/>
</dbReference>
<dbReference type="InterPro" id="IPR036388">
    <property type="entry name" value="WH-like_DNA-bd_sf"/>
</dbReference>
<organism evidence="2 3">
    <name type="scientific">Streptomyces millisiae</name>
    <dbReference type="NCBI Taxonomy" id="3075542"/>
    <lineage>
        <taxon>Bacteria</taxon>
        <taxon>Bacillati</taxon>
        <taxon>Actinomycetota</taxon>
        <taxon>Actinomycetes</taxon>
        <taxon>Kitasatosporales</taxon>
        <taxon>Streptomycetaceae</taxon>
        <taxon>Streptomyces</taxon>
    </lineage>
</organism>
<dbReference type="PANTHER" id="PTHR34293">
    <property type="entry name" value="HTH-TYPE TRANSCRIPTIONAL REGULATOR TRMBL2"/>
    <property type="match status" value="1"/>
</dbReference>
<comment type="caution">
    <text evidence="2">The sequence shown here is derived from an EMBL/GenBank/DDBJ whole genome shotgun (WGS) entry which is preliminary data.</text>
</comment>
<dbReference type="Proteomes" id="UP001183420">
    <property type="component" value="Unassembled WGS sequence"/>
</dbReference>
<dbReference type="InterPro" id="IPR016032">
    <property type="entry name" value="Sig_transdc_resp-reg_C-effctor"/>
</dbReference>
<name>A0ABU2LRP5_9ACTN</name>
<dbReference type="InterPro" id="IPR036390">
    <property type="entry name" value="WH_DNA-bd_sf"/>
</dbReference>
<dbReference type="PROSITE" id="PS50043">
    <property type="entry name" value="HTH_LUXR_2"/>
    <property type="match status" value="1"/>
</dbReference>
<sequence>MLQPLGVTDFAETAYRALLAAPGLTVPELAGRLGRSSGATRRAAGELEELGLVSRLPGRPVRLLATHPDSAIDLLVARRREELEKIRVTARALAAEVHVERQPSELLEIVVGQAAIAARFTQFTRNCRAELLVFDRPPYASPTEEDGQGAVNGLLREGVRVRGIYAPESLSQPGGLDAAVLAAKRGELSRVHPRVPMKLAITDRQVALLPLVLDDMVTSAVIVRPSALLDALVALFELLWEQAAPLLVADEDKARDKDLLTLLVAGLKDETIARQLGVSTRTVSRHVADLMDRLGARTRFQAGVLAERNGLLADD</sequence>
<reference evidence="3" key="1">
    <citation type="submission" date="2023-07" db="EMBL/GenBank/DDBJ databases">
        <title>30 novel species of actinomycetes from the DSMZ collection.</title>
        <authorList>
            <person name="Nouioui I."/>
        </authorList>
    </citation>
    <scope>NUCLEOTIDE SEQUENCE [LARGE SCALE GENOMIC DNA]</scope>
    <source>
        <strain evidence="3">DSM 44918</strain>
    </source>
</reference>
<dbReference type="EMBL" id="JAVREM010000022">
    <property type="protein sequence ID" value="MDT0320258.1"/>
    <property type="molecule type" value="Genomic_DNA"/>
</dbReference>
<dbReference type="SMART" id="SM00421">
    <property type="entry name" value="HTH_LUXR"/>
    <property type="match status" value="1"/>
</dbReference>
<evidence type="ECO:0000313" key="2">
    <source>
        <dbReference type="EMBL" id="MDT0320258.1"/>
    </source>
</evidence>
<dbReference type="PRINTS" id="PR00038">
    <property type="entry name" value="HTHLUXR"/>
</dbReference>
<dbReference type="Pfam" id="PF00196">
    <property type="entry name" value="GerE"/>
    <property type="match status" value="1"/>
</dbReference>
<dbReference type="RefSeq" id="WP_311600040.1">
    <property type="nucleotide sequence ID" value="NZ_JAVREM010000022.1"/>
</dbReference>